<evidence type="ECO:0000256" key="3">
    <source>
        <dbReference type="ARBA" id="ARBA00022475"/>
    </source>
</evidence>
<keyword evidence="9" id="KW-1185">Reference proteome</keyword>
<feature type="transmembrane region" description="Helical" evidence="7">
    <location>
        <begin position="6"/>
        <end position="21"/>
    </location>
</feature>
<dbReference type="EMBL" id="AP027732">
    <property type="protein sequence ID" value="BDZ48044.1"/>
    <property type="molecule type" value="Genomic_DNA"/>
</dbReference>
<evidence type="ECO:0000256" key="1">
    <source>
        <dbReference type="ARBA" id="ARBA00004651"/>
    </source>
</evidence>
<dbReference type="PANTHER" id="PTHR33884">
    <property type="entry name" value="UPF0410 PROTEIN YMGE"/>
    <property type="match status" value="1"/>
</dbReference>
<dbReference type="InterPro" id="IPR007341">
    <property type="entry name" value="Transgly_assoc"/>
</dbReference>
<evidence type="ECO:0000256" key="5">
    <source>
        <dbReference type="ARBA" id="ARBA00022989"/>
    </source>
</evidence>
<feature type="transmembrane region" description="Helical" evidence="7">
    <location>
        <begin position="57"/>
        <end position="80"/>
    </location>
</feature>
<keyword evidence="6 7" id="KW-0472">Membrane</keyword>
<organism evidence="8 9">
    <name type="scientific">Frondihabitans sucicola</name>
    <dbReference type="NCBI Taxonomy" id="1268041"/>
    <lineage>
        <taxon>Bacteria</taxon>
        <taxon>Bacillati</taxon>
        <taxon>Actinomycetota</taxon>
        <taxon>Actinomycetes</taxon>
        <taxon>Micrococcales</taxon>
        <taxon>Microbacteriaceae</taxon>
        <taxon>Frondihabitans</taxon>
    </lineage>
</organism>
<evidence type="ECO:0000256" key="4">
    <source>
        <dbReference type="ARBA" id="ARBA00022692"/>
    </source>
</evidence>
<sequence>MGVISFLIFGLVAGIVARLILPGKQPGGWIATLILGVIGAFLGGFIGSLIFHADFGTWSLANFILSVVGAIIVLVIYGAITGRGTKRA</sequence>
<evidence type="ECO:0000256" key="7">
    <source>
        <dbReference type="SAM" id="Phobius"/>
    </source>
</evidence>
<evidence type="ECO:0000256" key="2">
    <source>
        <dbReference type="ARBA" id="ARBA00011006"/>
    </source>
</evidence>
<reference evidence="9" key="1">
    <citation type="journal article" date="2019" name="Int. J. Syst. Evol. Microbiol.">
        <title>The Global Catalogue of Microorganisms (GCM) 10K type strain sequencing project: providing services to taxonomists for standard genome sequencing and annotation.</title>
        <authorList>
            <consortium name="The Broad Institute Genomics Platform"/>
            <consortium name="The Broad Institute Genome Sequencing Center for Infectious Disease"/>
            <person name="Wu L."/>
            <person name="Ma J."/>
        </authorList>
    </citation>
    <scope>NUCLEOTIDE SEQUENCE [LARGE SCALE GENOMIC DNA]</scope>
    <source>
        <strain evidence="9">NBRC 108728</strain>
    </source>
</reference>
<evidence type="ECO:0000313" key="9">
    <source>
        <dbReference type="Proteomes" id="UP001321486"/>
    </source>
</evidence>
<proteinExistence type="inferred from homology"/>
<accession>A0ABM8GI50</accession>
<comment type="subcellular location">
    <subcellularLocation>
        <location evidence="1">Cell membrane</location>
        <topology evidence="1">Multi-pass membrane protein</topology>
    </subcellularLocation>
</comment>
<evidence type="ECO:0000313" key="8">
    <source>
        <dbReference type="EMBL" id="BDZ48044.1"/>
    </source>
</evidence>
<gene>
    <name evidence="8" type="ORF">GCM10025867_02850</name>
</gene>
<keyword evidence="4 7" id="KW-0812">Transmembrane</keyword>
<keyword evidence="5 7" id="KW-1133">Transmembrane helix</keyword>
<dbReference type="Pfam" id="PF04226">
    <property type="entry name" value="Transgly_assoc"/>
    <property type="match status" value="1"/>
</dbReference>
<keyword evidence="3" id="KW-1003">Cell membrane</keyword>
<evidence type="ECO:0000256" key="6">
    <source>
        <dbReference type="ARBA" id="ARBA00023136"/>
    </source>
</evidence>
<comment type="similarity">
    <text evidence="2">Belongs to the UPF0410 family.</text>
</comment>
<protein>
    <submittedName>
        <fullName evidence="8">Membrane protein</fullName>
    </submittedName>
</protein>
<feature type="transmembrane region" description="Helical" evidence="7">
    <location>
        <begin position="28"/>
        <end position="51"/>
    </location>
</feature>
<dbReference type="Proteomes" id="UP001321486">
    <property type="component" value="Chromosome"/>
</dbReference>
<name>A0ABM8GI50_9MICO</name>
<dbReference type="RefSeq" id="WP_286345093.1">
    <property type="nucleotide sequence ID" value="NZ_AP027732.1"/>
</dbReference>
<dbReference type="PANTHER" id="PTHR33884:SF7">
    <property type="entry name" value="BSL8023 PROTEIN"/>
    <property type="match status" value="1"/>
</dbReference>